<keyword evidence="3" id="KW-1185">Reference proteome</keyword>
<sequence>MADTASHSSGGPQSDDQLGYWRNMKQQAEAGTFRLDPDLATELRKHAEEMRVRLAELLNQANRLGALDGFGSLPSSTALKNAFEQKANGSPDSLINQYGKAIEVVTLMRDTYDLSIQKLTSQDAAAAGSIGRAAGGL</sequence>
<dbReference type="Proteomes" id="UP001139157">
    <property type="component" value="Unassembled WGS sequence"/>
</dbReference>
<evidence type="ECO:0000313" key="3">
    <source>
        <dbReference type="Proteomes" id="UP001139157"/>
    </source>
</evidence>
<reference evidence="2" key="1">
    <citation type="submission" date="2022-06" db="EMBL/GenBank/DDBJ databases">
        <title>Novel species in genus nocardia.</title>
        <authorList>
            <person name="Li F."/>
        </authorList>
    </citation>
    <scope>NUCLEOTIDE SEQUENCE</scope>
    <source>
        <strain evidence="2">CDC141</strain>
    </source>
</reference>
<dbReference type="EMBL" id="JAMRXG010000007">
    <property type="protein sequence ID" value="MCM6775292.1"/>
    <property type="molecule type" value="Genomic_DNA"/>
</dbReference>
<gene>
    <name evidence="2" type="ORF">NDR86_17605</name>
</gene>
<comment type="caution">
    <text evidence="2">The sequence shown here is derived from an EMBL/GenBank/DDBJ whole genome shotgun (WGS) entry which is preliminary data.</text>
</comment>
<proteinExistence type="predicted"/>
<name>A0A9X2E712_9NOCA</name>
<dbReference type="RefSeq" id="WP_251913467.1">
    <property type="nucleotide sequence ID" value="NZ_JAMRXG010000007.1"/>
</dbReference>
<evidence type="ECO:0000256" key="1">
    <source>
        <dbReference type="SAM" id="Coils"/>
    </source>
</evidence>
<feature type="coiled-coil region" evidence="1">
    <location>
        <begin position="40"/>
        <end position="67"/>
    </location>
</feature>
<protein>
    <recommendedName>
        <fullName evidence="4">PE family protein</fullName>
    </recommendedName>
</protein>
<dbReference type="AlphaFoldDB" id="A0A9X2E712"/>
<evidence type="ECO:0008006" key="4">
    <source>
        <dbReference type="Google" id="ProtNLM"/>
    </source>
</evidence>
<accession>A0A9X2E712</accession>
<keyword evidence="1" id="KW-0175">Coiled coil</keyword>
<organism evidence="2 3">
    <name type="scientific">Nocardia pulmonis</name>
    <dbReference type="NCBI Taxonomy" id="2951408"/>
    <lineage>
        <taxon>Bacteria</taxon>
        <taxon>Bacillati</taxon>
        <taxon>Actinomycetota</taxon>
        <taxon>Actinomycetes</taxon>
        <taxon>Mycobacteriales</taxon>
        <taxon>Nocardiaceae</taxon>
        <taxon>Nocardia</taxon>
    </lineage>
</organism>
<evidence type="ECO:0000313" key="2">
    <source>
        <dbReference type="EMBL" id="MCM6775292.1"/>
    </source>
</evidence>